<dbReference type="SUPFAM" id="SSF54565">
    <property type="entry name" value="Ribosomal protein S16"/>
    <property type="match status" value="1"/>
</dbReference>
<proteinExistence type="inferred from homology"/>
<gene>
    <name evidence="4" type="ORF">METZ01_LOCUS152477</name>
</gene>
<dbReference type="GO" id="GO:0015935">
    <property type="term" value="C:small ribosomal subunit"/>
    <property type="evidence" value="ECO:0007669"/>
    <property type="project" value="TreeGrafter"/>
</dbReference>
<dbReference type="PANTHER" id="PTHR12919:SF20">
    <property type="entry name" value="SMALL RIBOSOMAL SUBUNIT PROTEIN BS16M"/>
    <property type="match status" value="1"/>
</dbReference>
<name>A0A382AF56_9ZZZZ</name>
<evidence type="ECO:0000313" key="4">
    <source>
        <dbReference type="EMBL" id="SVA99623.1"/>
    </source>
</evidence>
<dbReference type="NCBIfam" id="TIGR00002">
    <property type="entry name" value="S16"/>
    <property type="match status" value="1"/>
</dbReference>
<dbReference type="GO" id="GO:0003735">
    <property type="term" value="F:structural constituent of ribosome"/>
    <property type="evidence" value="ECO:0007669"/>
    <property type="project" value="InterPro"/>
</dbReference>
<feature type="compositionally biased region" description="Basic and acidic residues" evidence="3">
    <location>
        <begin position="124"/>
        <end position="155"/>
    </location>
</feature>
<organism evidence="4">
    <name type="scientific">marine metagenome</name>
    <dbReference type="NCBI Taxonomy" id="408172"/>
    <lineage>
        <taxon>unclassified sequences</taxon>
        <taxon>metagenomes</taxon>
        <taxon>ecological metagenomes</taxon>
    </lineage>
</organism>
<dbReference type="InterPro" id="IPR000307">
    <property type="entry name" value="Ribosomal_bS16"/>
</dbReference>
<dbReference type="EMBL" id="UINC01024946">
    <property type="protein sequence ID" value="SVA99623.1"/>
    <property type="molecule type" value="Genomic_DNA"/>
</dbReference>
<dbReference type="PROSITE" id="PS00732">
    <property type="entry name" value="RIBOSOMAL_S16"/>
    <property type="match status" value="1"/>
</dbReference>
<dbReference type="Pfam" id="PF00886">
    <property type="entry name" value="Ribosomal_S16"/>
    <property type="match status" value="1"/>
</dbReference>
<dbReference type="HAMAP" id="MF_00385">
    <property type="entry name" value="Ribosomal_bS16"/>
    <property type="match status" value="1"/>
</dbReference>
<evidence type="ECO:0000256" key="1">
    <source>
        <dbReference type="ARBA" id="ARBA00022980"/>
    </source>
</evidence>
<keyword evidence="1" id="KW-0689">Ribosomal protein</keyword>
<dbReference type="InterPro" id="IPR020592">
    <property type="entry name" value="Ribosomal_bS16_CS"/>
</dbReference>
<dbReference type="GO" id="GO:0005737">
    <property type="term" value="C:cytoplasm"/>
    <property type="evidence" value="ECO:0007669"/>
    <property type="project" value="UniProtKB-ARBA"/>
</dbReference>
<dbReference type="PANTHER" id="PTHR12919">
    <property type="entry name" value="30S RIBOSOMAL PROTEIN S16"/>
    <property type="match status" value="1"/>
</dbReference>
<evidence type="ECO:0008006" key="5">
    <source>
        <dbReference type="Google" id="ProtNLM"/>
    </source>
</evidence>
<sequence>MATKIRLKRIGRRNRPFYRLIVIDSRKQRDGMAIEEVGWYNPIDVKHSYDLKGDRILHWLGQGAIPTNAAYKLMRRAGIAYRWHLIQQGMDEADIDKEMKKWELNRDDVLKARISKIDKKKAKVDKQKASTETKADVTKKPKEDAETPTDEKRTELGLSVDEGEESSDEVTEDDKESKDKGIEPETFADDSPDPIAEESDSEDIADVVEDSLSEEE</sequence>
<reference evidence="4" key="1">
    <citation type="submission" date="2018-05" db="EMBL/GenBank/DDBJ databases">
        <authorList>
            <person name="Lanie J.A."/>
            <person name="Ng W.-L."/>
            <person name="Kazmierczak K.M."/>
            <person name="Andrzejewski T.M."/>
            <person name="Davidsen T.M."/>
            <person name="Wayne K.J."/>
            <person name="Tettelin H."/>
            <person name="Glass J.I."/>
            <person name="Rusch D."/>
            <person name="Podicherti R."/>
            <person name="Tsui H.-C.T."/>
            <person name="Winkler M.E."/>
        </authorList>
    </citation>
    <scope>NUCLEOTIDE SEQUENCE</scope>
</reference>
<dbReference type="Gene3D" id="3.30.1320.10">
    <property type="match status" value="1"/>
</dbReference>
<dbReference type="AlphaFoldDB" id="A0A382AF56"/>
<evidence type="ECO:0000256" key="3">
    <source>
        <dbReference type="SAM" id="MobiDB-lite"/>
    </source>
</evidence>
<keyword evidence="2" id="KW-0687">Ribonucleoprotein</keyword>
<feature type="compositionally biased region" description="Acidic residues" evidence="3">
    <location>
        <begin position="186"/>
        <end position="216"/>
    </location>
</feature>
<feature type="region of interest" description="Disordered" evidence="3">
    <location>
        <begin position="121"/>
        <end position="216"/>
    </location>
</feature>
<evidence type="ECO:0000256" key="2">
    <source>
        <dbReference type="ARBA" id="ARBA00023274"/>
    </source>
</evidence>
<dbReference type="InterPro" id="IPR023803">
    <property type="entry name" value="Ribosomal_bS16_dom_sf"/>
</dbReference>
<protein>
    <recommendedName>
        <fullName evidence="5">30S ribosomal protein S16</fullName>
    </recommendedName>
</protein>
<accession>A0A382AF56</accession>
<feature type="compositionally biased region" description="Acidic residues" evidence="3">
    <location>
        <begin position="161"/>
        <end position="174"/>
    </location>
</feature>
<dbReference type="GO" id="GO:0006412">
    <property type="term" value="P:translation"/>
    <property type="evidence" value="ECO:0007669"/>
    <property type="project" value="InterPro"/>
</dbReference>